<dbReference type="RefSeq" id="WP_200689485.1">
    <property type="nucleotide sequence ID" value="NZ_JAEPRQ010000013.1"/>
</dbReference>
<reference evidence="3" key="1">
    <citation type="submission" date="2021-01" db="EMBL/GenBank/DDBJ databases">
        <title>Paracoccus amoyensis sp. nov., isolated from the surface seawater along the coast of Xiamen Island, China.</title>
        <authorList>
            <person name="Lyu L."/>
        </authorList>
    </citation>
    <scope>NUCLEOTIDE SEQUENCE</scope>
    <source>
        <strain evidence="3">MJ17</strain>
    </source>
</reference>
<keyword evidence="1" id="KW-0472">Membrane</keyword>
<keyword evidence="1" id="KW-0812">Transmembrane</keyword>
<name>A0A934SFW9_9RHOB</name>
<gene>
    <name evidence="3" type="ORF">JJJ17_19585</name>
</gene>
<protein>
    <recommendedName>
        <fullName evidence="5">VPEID-CTERM protein sorting domain-containing protein</fullName>
    </recommendedName>
</protein>
<keyword evidence="1" id="KW-1133">Transmembrane helix</keyword>
<evidence type="ECO:0000256" key="1">
    <source>
        <dbReference type="SAM" id="Phobius"/>
    </source>
</evidence>
<keyword evidence="2" id="KW-0732">Signal</keyword>
<evidence type="ECO:0000313" key="4">
    <source>
        <dbReference type="Proteomes" id="UP000640485"/>
    </source>
</evidence>
<dbReference type="AlphaFoldDB" id="A0A934SFW9"/>
<evidence type="ECO:0000256" key="2">
    <source>
        <dbReference type="SAM" id="SignalP"/>
    </source>
</evidence>
<feature type="transmembrane region" description="Helical" evidence="1">
    <location>
        <begin position="47"/>
        <end position="64"/>
    </location>
</feature>
<dbReference type="Proteomes" id="UP000640485">
    <property type="component" value="Unassembled WGS sequence"/>
</dbReference>
<feature type="signal peptide" evidence="2">
    <location>
        <begin position="1"/>
        <end position="23"/>
    </location>
</feature>
<accession>A0A934SFW9</accession>
<comment type="caution">
    <text evidence="3">The sequence shown here is derived from an EMBL/GenBank/DDBJ whole genome shotgun (WGS) entry which is preliminary data.</text>
</comment>
<evidence type="ECO:0000313" key="3">
    <source>
        <dbReference type="EMBL" id="MBK4218135.1"/>
    </source>
</evidence>
<organism evidence="3 4">
    <name type="scientific">Paracoccus caeni</name>
    <dbReference type="NCBI Taxonomy" id="657651"/>
    <lineage>
        <taxon>Bacteria</taxon>
        <taxon>Pseudomonadati</taxon>
        <taxon>Pseudomonadota</taxon>
        <taxon>Alphaproteobacteria</taxon>
        <taxon>Rhodobacterales</taxon>
        <taxon>Paracoccaceae</taxon>
        <taxon>Paracoccus</taxon>
    </lineage>
</organism>
<dbReference type="EMBL" id="JAEPRQ010000013">
    <property type="protein sequence ID" value="MBK4218135.1"/>
    <property type="molecule type" value="Genomic_DNA"/>
</dbReference>
<evidence type="ECO:0008006" key="5">
    <source>
        <dbReference type="Google" id="ProtNLM"/>
    </source>
</evidence>
<keyword evidence="4" id="KW-1185">Reference proteome</keyword>
<sequence>MKYFTLAGLSTAAYGLFASVATAATCDINPTLPGCTPTTAIPEISALEGTAALAALAAIVLLTWERRRRAH</sequence>
<feature type="chain" id="PRO_5037496287" description="VPEID-CTERM protein sorting domain-containing protein" evidence="2">
    <location>
        <begin position="24"/>
        <end position="71"/>
    </location>
</feature>
<proteinExistence type="predicted"/>